<name>A0ABW9Q624_9FLAO</name>
<dbReference type="Proteomes" id="UP000468990">
    <property type="component" value="Unassembled WGS sequence"/>
</dbReference>
<dbReference type="PROSITE" id="PS51257">
    <property type="entry name" value="PROKAR_LIPOPROTEIN"/>
    <property type="match status" value="1"/>
</dbReference>
<dbReference type="EMBL" id="WKKG01000002">
    <property type="protein sequence ID" value="MRX67369.1"/>
    <property type="molecule type" value="Genomic_DNA"/>
</dbReference>
<accession>A0ABW9Q624</accession>
<dbReference type="InterPro" id="IPR025419">
    <property type="entry name" value="DUF4142"/>
</dbReference>
<dbReference type="Pfam" id="PF13628">
    <property type="entry name" value="DUF4142"/>
    <property type="match status" value="1"/>
</dbReference>
<sequence length="193" mass="22464">MKAMPLIKVAILKVFFLLIILSFSACGKKERQKANFFKNETFSQNNKLQIDKDQIETSFFIAAANVSNVLISKSQFAQKHSENPIQDLSKKIEEHQNQLLQQIAEMANKKLVVITDINVTHKRDLYELIDTDENTFNQTYLNSISESLTEQIKLFEKISTETDDETILKLVLQYLPDQYQLLRETERLKTEFI</sequence>
<evidence type="ECO:0000313" key="2">
    <source>
        <dbReference type="EMBL" id="MRX67369.1"/>
    </source>
</evidence>
<gene>
    <name evidence="2" type="ORF">GJU42_05270</name>
</gene>
<evidence type="ECO:0000259" key="1">
    <source>
        <dbReference type="Pfam" id="PF13628"/>
    </source>
</evidence>
<organism evidence="2 3">
    <name type="scientific">Flavobacterium resistens</name>
    <dbReference type="NCBI Taxonomy" id="443612"/>
    <lineage>
        <taxon>Bacteria</taxon>
        <taxon>Pseudomonadati</taxon>
        <taxon>Bacteroidota</taxon>
        <taxon>Flavobacteriia</taxon>
        <taxon>Flavobacteriales</taxon>
        <taxon>Flavobacteriaceae</taxon>
        <taxon>Flavobacterium</taxon>
    </lineage>
</organism>
<keyword evidence="3" id="KW-1185">Reference proteome</keyword>
<protein>
    <submittedName>
        <fullName evidence="2">DUF4142 domain-containing protein</fullName>
    </submittedName>
</protein>
<reference evidence="2 3" key="1">
    <citation type="submission" date="2019-11" db="EMBL/GenBank/DDBJ databases">
        <title>Flavobacterium resistens genome.</title>
        <authorList>
            <person name="Wilson V.M."/>
            <person name="Newman J.D."/>
        </authorList>
    </citation>
    <scope>NUCLEOTIDE SEQUENCE [LARGE SCALE GENOMIC DNA]</scope>
    <source>
        <strain evidence="2 3">DSM 19382</strain>
    </source>
</reference>
<feature type="domain" description="DUF4142" evidence="1">
    <location>
        <begin position="59"/>
        <end position="187"/>
    </location>
</feature>
<dbReference type="RefSeq" id="WP_142449652.1">
    <property type="nucleotide sequence ID" value="NZ_FXTA01000001.1"/>
</dbReference>
<comment type="caution">
    <text evidence="2">The sequence shown here is derived from an EMBL/GenBank/DDBJ whole genome shotgun (WGS) entry which is preliminary data.</text>
</comment>
<proteinExistence type="predicted"/>
<evidence type="ECO:0000313" key="3">
    <source>
        <dbReference type="Proteomes" id="UP000468990"/>
    </source>
</evidence>